<dbReference type="Proteomes" id="UP000054324">
    <property type="component" value="Unassembled WGS sequence"/>
</dbReference>
<reference evidence="1 2" key="1">
    <citation type="submission" date="2013-11" db="EMBL/GenBank/DDBJ databases">
        <title>Opisthorchis viverrini - life in the bile duct.</title>
        <authorList>
            <person name="Young N.D."/>
            <person name="Nagarajan N."/>
            <person name="Lin S.J."/>
            <person name="Korhonen P.K."/>
            <person name="Jex A.R."/>
            <person name="Hall R.S."/>
            <person name="Safavi-Hemami H."/>
            <person name="Kaewkong W."/>
            <person name="Bertrand D."/>
            <person name="Gao S."/>
            <person name="Seet Q."/>
            <person name="Wongkham S."/>
            <person name="Teh B.T."/>
            <person name="Wongkham C."/>
            <person name="Intapan P.M."/>
            <person name="Maleewong W."/>
            <person name="Yang X."/>
            <person name="Hu M."/>
            <person name="Wang Z."/>
            <person name="Hofmann A."/>
            <person name="Sternberg P.W."/>
            <person name="Tan P."/>
            <person name="Wang J."/>
            <person name="Gasser R.B."/>
        </authorList>
    </citation>
    <scope>NUCLEOTIDE SEQUENCE [LARGE SCALE GENOMIC DNA]</scope>
</reference>
<dbReference type="KEGG" id="ovi:T265_12710"/>
<sequence>VRGSNPTSASRLHLSRLGQPGSIPGLALPSAGMAARHREGFKSLFKNLVTSSLHYAHVRRPAVPNTRTSHYLGGCVMCRIQIKDML</sequence>
<dbReference type="RefSeq" id="XP_009163324.1">
    <property type="nucleotide sequence ID" value="XM_009165060.1"/>
</dbReference>
<proteinExistence type="predicted"/>
<gene>
    <name evidence="1" type="ORF">T265_12710</name>
</gene>
<accession>A0A074ZZT5</accession>
<feature type="non-terminal residue" evidence="1">
    <location>
        <position position="1"/>
    </location>
</feature>
<dbReference type="AlphaFoldDB" id="A0A074ZZT5"/>
<dbReference type="GeneID" id="20326878"/>
<evidence type="ECO:0000313" key="1">
    <source>
        <dbReference type="EMBL" id="KER32978.1"/>
    </source>
</evidence>
<name>A0A074ZZT5_OPIVI</name>
<dbReference type="CTD" id="20326878"/>
<protein>
    <submittedName>
        <fullName evidence="1">Uncharacterized protein</fullName>
    </submittedName>
</protein>
<dbReference type="OrthoDB" id="6266369at2759"/>
<organism evidence="1 2">
    <name type="scientific">Opisthorchis viverrini</name>
    <name type="common">Southeast Asian liver fluke</name>
    <dbReference type="NCBI Taxonomy" id="6198"/>
    <lineage>
        <taxon>Eukaryota</taxon>
        <taxon>Metazoa</taxon>
        <taxon>Spiralia</taxon>
        <taxon>Lophotrochozoa</taxon>
        <taxon>Platyhelminthes</taxon>
        <taxon>Trematoda</taxon>
        <taxon>Digenea</taxon>
        <taxon>Opisthorchiida</taxon>
        <taxon>Opisthorchiata</taxon>
        <taxon>Opisthorchiidae</taxon>
        <taxon>Opisthorchis</taxon>
    </lineage>
</organism>
<dbReference type="EMBL" id="KL596629">
    <property type="protein sequence ID" value="KER32978.1"/>
    <property type="molecule type" value="Genomic_DNA"/>
</dbReference>
<feature type="non-terminal residue" evidence="1">
    <location>
        <position position="86"/>
    </location>
</feature>
<evidence type="ECO:0000313" key="2">
    <source>
        <dbReference type="Proteomes" id="UP000054324"/>
    </source>
</evidence>
<keyword evidence="2" id="KW-1185">Reference proteome</keyword>